<dbReference type="InterPro" id="IPR000014">
    <property type="entry name" value="PAS"/>
</dbReference>
<feature type="modified residue" description="4-aspartylphosphate" evidence="3">
    <location>
        <position position="60"/>
    </location>
</feature>
<dbReference type="InterPro" id="IPR005467">
    <property type="entry name" value="His_kinase_dom"/>
</dbReference>
<dbReference type="NCBIfam" id="TIGR00229">
    <property type="entry name" value="sensory_box"/>
    <property type="match status" value="1"/>
</dbReference>
<dbReference type="Gene3D" id="1.10.287.130">
    <property type="match status" value="1"/>
</dbReference>
<name>S7VA61_DESML</name>
<dbReference type="AlphaFoldDB" id="S7VA61"/>
<evidence type="ECO:0000256" key="2">
    <source>
        <dbReference type="ARBA" id="ARBA00012438"/>
    </source>
</evidence>
<evidence type="ECO:0000256" key="1">
    <source>
        <dbReference type="ARBA" id="ARBA00000085"/>
    </source>
</evidence>
<organism evidence="8 9">
    <name type="scientific">Desulfococcus multivorans DSM 2059</name>
    <dbReference type="NCBI Taxonomy" id="1121405"/>
    <lineage>
        <taxon>Bacteria</taxon>
        <taxon>Pseudomonadati</taxon>
        <taxon>Thermodesulfobacteriota</taxon>
        <taxon>Desulfobacteria</taxon>
        <taxon>Desulfobacterales</taxon>
        <taxon>Desulfococcaceae</taxon>
        <taxon>Desulfococcus</taxon>
    </lineage>
</organism>
<dbReference type="InterPro" id="IPR004358">
    <property type="entry name" value="Sig_transdc_His_kin-like_C"/>
</dbReference>
<dbReference type="InterPro" id="IPR001789">
    <property type="entry name" value="Sig_transdc_resp-reg_receiver"/>
</dbReference>
<keyword evidence="9" id="KW-1185">Reference proteome</keyword>
<dbReference type="InterPro" id="IPR003594">
    <property type="entry name" value="HATPase_dom"/>
</dbReference>
<dbReference type="GO" id="GO:0004673">
    <property type="term" value="F:protein histidine kinase activity"/>
    <property type="evidence" value="ECO:0007669"/>
    <property type="project" value="UniProtKB-EC"/>
</dbReference>
<dbReference type="Gene3D" id="3.40.50.2300">
    <property type="match status" value="2"/>
</dbReference>
<dbReference type="CDD" id="cd00130">
    <property type="entry name" value="PAS"/>
    <property type="match status" value="1"/>
</dbReference>
<dbReference type="InterPro" id="IPR001610">
    <property type="entry name" value="PAC"/>
</dbReference>
<feature type="domain" description="Response regulatory" evidence="5">
    <location>
        <begin position="140"/>
        <end position="254"/>
    </location>
</feature>
<dbReference type="InterPro" id="IPR011006">
    <property type="entry name" value="CheY-like_superfamily"/>
</dbReference>
<dbReference type="OrthoDB" id="9761600at2"/>
<dbReference type="PROSITE" id="PS50113">
    <property type="entry name" value="PAC"/>
    <property type="match status" value="1"/>
</dbReference>
<evidence type="ECO:0000259" key="7">
    <source>
        <dbReference type="PROSITE" id="PS50113"/>
    </source>
</evidence>
<dbReference type="SUPFAM" id="SSF55785">
    <property type="entry name" value="PYP-like sensor domain (PAS domain)"/>
    <property type="match status" value="1"/>
</dbReference>
<dbReference type="eggNOG" id="COG2204">
    <property type="taxonomic scope" value="Bacteria"/>
</dbReference>
<dbReference type="SMART" id="SM00448">
    <property type="entry name" value="REC"/>
    <property type="match status" value="2"/>
</dbReference>
<dbReference type="SMART" id="SM00086">
    <property type="entry name" value="PAC"/>
    <property type="match status" value="1"/>
</dbReference>
<dbReference type="eggNOG" id="COG4191">
    <property type="taxonomic scope" value="Bacteria"/>
</dbReference>
<evidence type="ECO:0000313" key="9">
    <source>
        <dbReference type="Proteomes" id="UP000014977"/>
    </source>
</evidence>
<dbReference type="PROSITE" id="PS50110">
    <property type="entry name" value="RESPONSE_REGULATORY"/>
    <property type="match status" value="2"/>
</dbReference>
<protein>
    <recommendedName>
        <fullName evidence="2">histidine kinase</fullName>
        <ecNumber evidence="2">2.7.13.3</ecNumber>
    </recommendedName>
</protein>
<dbReference type="InterPro" id="IPR000700">
    <property type="entry name" value="PAS-assoc_C"/>
</dbReference>
<dbReference type="SMART" id="SM00387">
    <property type="entry name" value="HATPase_c"/>
    <property type="match status" value="1"/>
</dbReference>
<dbReference type="InterPro" id="IPR035965">
    <property type="entry name" value="PAS-like_dom_sf"/>
</dbReference>
<feature type="domain" description="Response regulatory" evidence="5">
    <location>
        <begin position="10"/>
        <end position="130"/>
    </location>
</feature>
<feature type="domain" description="PAS" evidence="6">
    <location>
        <begin position="276"/>
        <end position="331"/>
    </location>
</feature>
<comment type="caution">
    <text evidence="3">Lacks conserved residue(s) required for the propagation of feature annotation.</text>
</comment>
<evidence type="ECO:0000259" key="4">
    <source>
        <dbReference type="PROSITE" id="PS50109"/>
    </source>
</evidence>
<evidence type="ECO:0000259" key="6">
    <source>
        <dbReference type="PROSITE" id="PS50112"/>
    </source>
</evidence>
<evidence type="ECO:0000256" key="3">
    <source>
        <dbReference type="PROSITE-ProRule" id="PRU00169"/>
    </source>
</evidence>
<comment type="caution">
    <text evidence="8">The sequence shown here is derived from an EMBL/GenBank/DDBJ whole genome shotgun (WGS) entry which is preliminary data.</text>
</comment>
<keyword evidence="3" id="KW-0597">Phosphoprotein</keyword>
<dbReference type="Pfam" id="PF13426">
    <property type="entry name" value="PAS_9"/>
    <property type="match status" value="1"/>
</dbReference>
<dbReference type="SUPFAM" id="SSF52172">
    <property type="entry name" value="CheY-like"/>
    <property type="match status" value="2"/>
</dbReference>
<accession>S7VA61</accession>
<dbReference type="PANTHER" id="PTHR43065:SF42">
    <property type="entry name" value="TWO-COMPONENT SENSOR PPRA"/>
    <property type="match status" value="1"/>
</dbReference>
<dbReference type="PRINTS" id="PR00344">
    <property type="entry name" value="BCTRLSENSOR"/>
</dbReference>
<dbReference type="Gene3D" id="3.30.565.10">
    <property type="entry name" value="Histidine kinase-like ATPase, C-terminal domain"/>
    <property type="match status" value="1"/>
</dbReference>
<dbReference type="Pfam" id="PF02518">
    <property type="entry name" value="HATPase_c"/>
    <property type="match status" value="1"/>
</dbReference>
<dbReference type="Pfam" id="PF00072">
    <property type="entry name" value="Response_reg"/>
    <property type="match status" value="2"/>
</dbReference>
<evidence type="ECO:0000259" key="5">
    <source>
        <dbReference type="PROSITE" id="PS50110"/>
    </source>
</evidence>
<feature type="domain" description="Histidine kinase" evidence="4">
    <location>
        <begin position="417"/>
        <end position="642"/>
    </location>
</feature>
<gene>
    <name evidence="8" type="ORF">dsmv_2144</name>
</gene>
<dbReference type="EC" id="2.7.13.3" evidence="2"/>
<dbReference type="PROSITE" id="PS50109">
    <property type="entry name" value="HIS_KIN"/>
    <property type="match status" value="1"/>
</dbReference>
<dbReference type="InterPro" id="IPR036890">
    <property type="entry name" value="HATPase_C_sf"/>
</dbReference>
<dbReference type="RefSeq" id="WP_020876575.1">
    <property type="nucleotide sequence ID" value="NZ_ATHJ01000076.1"/>
</dbReference>
<proteinExistence type="predicted"/>
<evidence type="ECO:0000313" key="8">
    <source>
        <dbReference type="EMBL" id="EPR41363.1"/>
    </source>
</evidence>
<dbReference type="STRING" id="897.B2D07_06355"/>
<dbReference type="CDD" id="cd00156">
    <property type="entry name" value="REC"/>
    <property type="match status" value="2"/>
</dbReference>
<dbReference type="GO" id="GO:0000160">
    <property type="term" value="P:phosphorelay signal transduction system"/>
    <property type="evidence" value="ECO:0007669"/>
    <property type="project" value="InterPro"/>
</dbReference>
<dbReference type="SUPFAM" id="SSF55874">
    <property type="entry name" value="ATPase domain of HSP90 chaperone/DNA topoisomerase II/histidine kinase"/>
    <property type="match status" value="1"/>
</dbReference>
<sequence length="676" mass="74864">MTVQDVTSPLVVVVNDDVIQLRVLSNMLAQEGLIAQAFDTAGEALENMLSSALPDLIVTDLHMPGIDGWRFCRLLRSMEYAAFNAVPILVVSATFSGEDVRQITARLGADAFLPVPVRTTTFINQVNGLLKGHTSRIKTRVLIVDPDATSIQKLKSAFEYAGYYAATAFSGLEAVNCLRERKAEIIVLEHQLPDTSGDRLLKELRQMHPQGVFIMIANDPRPELALGWMQQGIAAYARKPFDPQCLITLCENACRERALLHIEDTLEERTRELLNSEARYRFIYDKSPVMMHSIDRNRRFCDVNRKWLVEMGYKREEVIGRDAYFMVHPEDPALTTSDKTPVFGHESVTDFPCRFQKKDGSPIDVLVSSEAVTNRHGEKIGICVVRDVTRQKRMENERLILESQIQKFEGLNLMAGSVAHNFNNLLMGIMGNLEMAAVALGPDTPIMRNIKAAGQAAERAAELSSMMLTYAGRGLITAQTINLPELVEEMIGLLKISITDKADILFVRSKEPVFIKGDAAQINQAVINVVSNAAESFGQNPGRITLSIGTTYCGRNTFQTPFHDDNLPEGDYAYLDITDTGCGMTANTHTRAFDPFFTTKFTGRGLGLSAVLGIVRAHRGAISIQSREGRGTSVKMLFPALPMNMEKTAECTSATTANIQREHPVLPESESSGCRR</sequence>
<dbReference type="PROSITE" id="PS50112">
    <property type="entry name" value="PAS"/>
    <property type="match status" value="1"/>
</dbReference>
<dbReference type="eggNOG" id="COG3706">
    <property type="taxonomic scope" value="Bacteria"/>
</dbReference>
<feature type="domain" description="PAC" evidence="7">
    <location>
        <begin position="349"/>
        <end position="400"/>
    </location>
</feature>
<dbReference type="SMART" id="SM00091">
    <property type="entry name" value="PAS"/>
    <property type="match status" value="1"/>
</dbReference>
<reference evidence="8 9" key="1">
    <citation type="journal article" date="2013" name="Genome Announc.">
        <title>Draft genome sequences for three mercury-methylating, sulfate-reducing bacteria.</title>
        <authorList>
            <person name="Brown S.D."/>
            <person name="Hurt R.A.Jr."/>
            <person name="Gilmour C.C."/>
            <person name="Elias D.A."/>
        </authorList>
    </citation>
    <scope>NUCLEOTIDE SEQUENCE [LARGE SCALE GENOMIC DNA]</scope>
    <source>
        <strain evidence="8 9">DSM 2059</strain>
    </source>
</reference>
<dbReference type="Proteomes" id="UP000014977">
    <property type="component" value="Unassembled WGS sequence"/>
</dbReference>
<comment type="catalytic activity">
    <reaction evidence="1">
        <text>ATP + protein L-histidine = ADP + protein N-phospho-L-histidine.</text>
        <dbReference type="EC" id="2.7.13.3"/>
    </reaction>
</comment>
<dbReference type="PANTHER" id="PTHR43065">
    <property type="entry name" value="SENSOR HISTIDINE KINASE"/>
    <property type="match status" value="1"/>
</dbReference>
<dbReference type="Gene3D" id="3.30.450.20">
    <property type="entry name" value="PAS domain"/>
    <property type="match status" value="1"/>
</dbReference>
<dbReference type="EMBL" id="ATHJ01000076">
    <property type="protein sequence ID" value="EPR41363.1"/>
    <property type="molecule type" value="Genomic_DNA"/>
</dbReference>